<accession>A0A3E2HGI3</accession>
<sequence>MTLHRRRQARNLPSQLCPSHLSNLRPAFAHLGERDFGILLANGAALRAWCAAARDAGVEDVLGEVDVDAGEPLRNGVDACRLIDDGCVGAGVDEAEEVEDLVVELGAVLDGVLIEVPE</sequence>
<evidence type="ECO:0000313" key="2">
    <source>
        <dbReference type="Proteomes" id="UP000258309"/>
    </source>
</evidence>
<feature type="non-terminal residue" evidence="1">
    <location>
        <position position="118"/>
    </location>
</feature>
<comment type="caution">
    <text evidence="1">The sequence shown here is derived from an EMBL/GenBank/DDBJ whole genome shotgun (WGS) entry which is preliminary data.</text>
</comment>
<feature type="non-terminal residue" evidence="1">
    <location>
        <position position="1"/>
    </location>
</feature>
<dbReference type="Proteomes" id="UP000258309">
    <property type="component" value="Unassembled WGS sequence"/>
</dbReference>
<reference evidence="1 2" key="1">
    <citation type="submission" date="2018-05" db="EMBL/GenBank/DDBJ databases">
        <title>Draft genome sequence of Scytalidium lignicola DSM 105466, a ubiquitous saprotrophic fungus.</title>
        <authorList>
            <person name="Buettner E."/>
            <person name="Gebauer A.M."/>
            <person name="Hofrichter M."/>
            <person name="Liers C."/>
            <person name="Kellner H."/>
        </authorList>
    </citation>
    <scope>NUCLEOTIDE SEQUENCE [LARGE SCALE GENOMIC DNA]</scope>
    <source>
        <strain evidence="1 2">DSM 105466</strain>
    </source>
</reference>
<name>A0A3E2HGI3_SCYLI</name>
<dbReference type="EMBL" id="NCSJ02000053">
    <property type="protein sequence ID" value="RFU32524.1"/>
    <property type="molecule type" value="Genomic_DNA"/>
</dbReference>
<protein>
    <submittedName>
        <fullName evidence="1">Uncharacterized protein</fullName>
    </submittedName>
</protein>
<evidence type="ECO:0000313" key="1">
    <source>
        <dbReference type="EMBL" id="RFU32524.1"/>
    </source>
</evidence>
<gene>
    <name evidence="1" type="ORF">B7463_g3803</name>
</gene>
<proteinExistence type="predicted"/>
<keyword evidence="2" id="KW-1185">Reference proteome</keyword>
<dbReference type="AlphaFoldDB" id="A0A3E2HGI3"/>
<organism evidence="1 2">
    <name type="scientific">Scytalidium lignicola</name>
    <name type="common">Hyphomycete</name>
    <dbReference type="NCBI Taxonomy" id="5539"/>
    <lineage>
        <taxon>Eukaryota</taxon>
        <taxon>Fungi</taxon>
        <taxon>Dikarya</taxon>
        <taxon>Ascomycota</taxon>
        <taxon>Pezizomycotina</taxon>
        <taxon>Leotiomycetes</taxon>
        <taxon>Leotiomycetes incertae sedis</taxon>
        <taxon>Scytalidium</taxon>
    </lineage>
</organism>